<dbReference type="InterPro" id="IPR027417">
    <property type="entry name" value="P-loop_NTPase"/>
</dbReference>
<accession>A0ABN6RY82</accession>
<sequence length="503" mass="58194">MSSITQEEFTEKFRSRWWRLNNLYWIQDKRGRRVKFNLNWGQRDLLAQLWFLNIILKARQIGFTTFICILGLDACLFNSNFEFGVIAHALKEAQKIFRKKIKYPYDNLPDFVKEAHPLENKTGSEFVFANGSSISVGVSYRSGTAQMLLVSEFGKICAKYPHKAEEIVTGAFQAVEAGQYIFIESTAEGRQGYFYDYCMEALKDLLEGRKLTELDFKFHFFPWWKHPTYRIGVEGVVFTKKDDEYFNEVETECKTTLEPEQRAWYIKKRKLLGEKMKQEYPSTPKESFEQSIQGAYFATQFQDIYSEGRITNVPVLKGVPVNTYWDLGMNDVTAIWFIQKHGLTVRLIDYYENSGEGLEHYAQELDKIAKERKFHYGEHFAPHDIEVRELGTGKSRFEVGGEYGIHFTTVPRVEKKADSIEAARKLLPTCWFDEAHTGDTGVPRLENYCKDWNDRAGVWSSKPKHDINSNGSDAFQTFALAEQEATHGAIPQSPKIERVGAWA</sequence>
<dbReference type="EMBL" id="AP026709">
    <property type="protein sequence ID" value="BDQ35921.1"/>
    <property type="molecule type" value="Genomic_DNA"/>
</dbReference>
<dbReference type="RefSeq" id="WP_281761850.1">
    <property type="nucleotide sequence ID" value="NZ_AP026709.1"/>
</dbReference>
<protein>
    <submittedName>
        <fullName evidence="1">Phage terminase large subunit</fullName>
    </submittedName>
</protein>
<gene>
    <name evidence="1" type="ORF">SYK_02810</name>
</gene>
<evidence type="ECO:0000313" key="2">
    <source>
        <dbReference type="Proteomes" id="UP001317742"/>
    </source>
</evidence>
<dbReference type="Proteomes" id="UP001317742">
    <property type="component" value="Chromosome"/>
</dbReference>
<dbReference type="Gene3D" id="3.40.50.300">
    <property type="entry name" value="P-loop containing nucleotide triphosphate hydrolases"/>
    <property type="match status" value="1"/>
</dbReference>
<organism evidence="1 2">
    <name type="scientific">Pseudodesulfovibrio nedwellii</name>
    <dbReference type="NCBI Taxonomy" id="2973072"/>
    <lineage>
        <taxon>Bacteria</taxon>
        <taxon>Pseudomonadati</taxon>
        <taxon>Thermodesulfobacteriota</taxon>
        <taxon>Desulfovibrionia</taxon>
        <taxon>Desulfovibrionales</taxon>
        <taxon>Desulfovibrionaceae</taxon>
    </lineage>
</organism>
<name>A0ABN6RY82_9BACT</name>
<evidence type="ECO:0000313" key="1">
    <source>
        <dbReference type="EMBL" id="BDQ35921.1"/>
    </source>
</evidence>
<proteinExistence type="predicted"/>
<keyword evidence="2" id="KW-1185">Reference proteome</keyword>
<reference evidence="1 2" key="1">
    <citation type="submission" date="2022-08" db="EMBL/GenBank/DDBJ databases">
        <title>Genome Sequence of the sulphate-reducing bacterium, Pseudodesulfovibrio sp. SYK.</title>
        <authorList>
            <person name="Kondo R."/>
            <person name="Kataoka T."/>
        </authorList>
    </citation>
    <scope>NUCLEOTIDE SEQUENCE [LARGE SCALE GENOMIC DNA]</scope>
    <source>
        <strain evidence="1 2">SYK</strain>
    </source>
</reference>